<accession>A0A2C5YIC4</accession>
<feature type="compositionally biased region" description="Basic residues" evidence="1">
    <location>
        <begin position="148"/>
        <end position="158"/>
    </location>
</feature>
<dbReference type="AlphaFoldDB" id="A0A2C5YIC4"/>
<evidence type="ECO:0000313" key="3">
    <source>
        <dbReference type="Proteomes" id="UP000226431"/>
    </source>
</evidence>
<feature type="region of interest" description="Disordered" evidence="1">
    <location>
        <begin position="1"/>
        <end position="23"/>
    </location>
</feature>
<gene>
    <name evidence="2" type="ORF">CDD80_7466</name>
</gene>
<feature type="region of interest" description="Disordered" evidence="1">
    <location>
        <begin position="116"/>
        <end position="158"/>
    </location>
</feature>
<protein>
    <submittedName>
        <fullName evidence="2">Uncharacterized protein</fullName>
    </submittedName>
</protein>
<comment type="caution">
    <text evidence="2">The sequence shown here is derived from an EMBL/GenBank/DDBJ whole genome shotgun (WGS) entry which is preliminary data.</text>
</comment>
<organism evidence="2 3">
    <name type="scientific">Ophiocordyceps camponoti-rufipedis</name>
    <dbReference type="NCBI Taxonomy" id="2004952"/>
    <lineage>
        <taxon>Eukaryota</taxon>
        <taxon>Fungi</taxon>
        <taxon>Dikarya</taxon>
        <taxon>Ascomycota</taxon>
        <taxon>Pezizomycotina</taxon>
        <taxon>Sordariomycetes</taxon>
        <taxon>Hypocreomycetidae</taxon>
        <taxon>Hypocreales</taxon>
        <taxon>Ophiocordycipitaceae</taxon>
        <taxon>Ophiocordyceps</taxon>
    </lineage>
</organism>
<feature type="compositionally biased region" description="Polar residues" evidence="1">
    <location>
        <begin position="1"/>
        <end position="14"/>
    </location>
</feature>
<dbReference type="EMBL" id="NJES01000943">
    <property type="protein sequence ID" value="PHH68507.1"/>
    <property type="molecule type" value="Genomic_DNA"/>
</dbReference>
<name>A0A2C5YIC4_9HYPO</name>
<feature type="compositionally biased region" description="Polar residues" evidence="1">
    <location>
        <begin position="120"/>
        <end position="132"/>
    </location>
</feature>
<reference evidence="2 3" key="1">
    <citation type="submission" date="2017-06" db="EMBL/GenBank/DDBJ databases">
        <title>Ant-infecting Ophiocordyceps genomes reveal a high diversity of potential behavioral manipulation genes and a possible major role for enterotoxins.</title>
        <authorList>
            <person name="De Bekker C."/>
            <person name="Evans H.C."/>
            <person name="Brachmann A."/>
            <person name="Hughes D.P."/>
        </authorList>
    </citation>
    <scope>NUCLEOTIDE SEQUENCE [LARGE SCALE GENOMIC DNA]</scope>
    <source>
        <strain evidence="2 3">Map16</strain>
    </source>
</reference>
<proteinExistence type="predicted"/>
<keyword evidence="3" id="KW-1185">Reference proteome</keyword>
<evidence type="ECO:0000256" key="1">
    <source>
        <dbReference type="SAM" id="MobiDB-lite"/>
    </source>
</evidence>
<evidence type="ECO:0000313" key="2">
    <source>
        <dbReference type="EMBL" id="PHH68507.1"/>
    </source>
</evidence>
<dbReference type="Proteomes" id="UP000226431">
    <property type="component" value="Unassembled WGS sequence"/>
</dbReference>
<sequence>MRAYLTTSQAPMTTSPSLSLSLPPSLPPSLLLRNSAKIEPNRHLSRQSPPTARLNRRLSLLARVRDRSLELDLGALDALSRAVSVSRSTNVAQPFPSSPLSDSFITSPYHLRGLLMPHQTDGSNAAQPTDALSTIDMKTREREPSSARLRHPRRYRPD</sequence>